<evidence type="ECO:0000259" key="5">
    <source>
        <dbReference type="PROSITE" id="PS51006"/>
    </source>
</evidence>
<gene>
    <name evidence="6" type="ORF">J2T55_002084</name>
</gene>
<dbReference type="CDD" id="cd02440">
    <property type="entry name" value="AdoMet_MTases"/>
    <property type="match status" value="1"/>
</dbReference>
<keyword evidence="2 4" id="KW-0808">Transferase</keyword>
<dbReference type="InterPro" id="IPR025714">
    <property type="entry name" value="Methyltranfer_dom"/>
</dbReference>
<feature type="active site" description="Proton acceptor" evidence="4">
    <location>
        <position position="134"/>
    </location>
</feature>
<comment type="caution">
    <text evidence="6">The sequence shown here is derived from an EMBL/GenBank/DDBJ whole genome shotgun (WGS) entry which is preliminary data.</text>
</comment>
<evidence type="ECO:0000256" key="1">
    <source>
        <dbReference type="ARBA" id="ARBA00007867"/>
    </source>
</evidence>
<dbReference type="PROSITE" id="PS51006">
    <property type="entry name" value="PABS_2"/>
    <property type="match status" value="1"/>
</dbReference>
<evidence type="ECO:0000256" key="3">
    <source>
        <dbReference type="ARBA" id="ARBA00023115"/>
    </source>
</evidence>
<sequence>MAVLWQQQINGNRYEVRSHGRTRRLYTNGVCHSDYHPDRAITRSVWDCLFLPLLFKPPQSIKRVLVLGVGGGSVMHLLRQHLPHAEVIGVDVSAVHLEVAERYFGLRDVELHEADAGDWLQSYEGPTFDAIIDDLFLEEGSDAQRAIEADVDWFRLLLSRVTGDGVLTMNLPDSRACRQCAWSTHKTLQRQLPVAYALRTPLLNNVVGAFPRFRTQAHVMKQHLRQIPALARAQKQGQLRYSMRRLV</sequence>
<comment type="similarity">
    <text evidence="1">Belongs to the spermidine/spermine synthase family.</text>
</comment>
<evidence type="ECO:0000256" key="4">
    <source>
        <dbReference type="PROSITE-ProRule" id="PRU00354"/>
    </source>
</evidence>
<keyword evidence="7" id="KW-1185">Reference proteome</keyword>
<reference evidence="6" key="1">
    <citation type="submission" date="2022-08" db="EMBL/GenBank/DDBJ databases">
        <title>Genomic Encyclopedia of Type Strains, Phase III (KMG-III): the genomes of soil and plant-associated and newly described type strains.</title>
        <authorList>
            <person name="Whitman W."/>
        </authorList>
    </citation>
    <scope>NUCLEOTIDE SEQUENCE</scope>
    <source>
        <strain evidence="6">HMT 1</strain>
    </source>
</reference>
<keyword evidence="3 4" id="KW-0620">Polyamine biosynthesis</keyword>
<name>A0AAE3HMS5_9GAMM</name>
<dbReference type="SUPFAM" id="SSF53335">
    <property type="entry name" value="S-adenosyl-L-methionine-dependent methyltransferases"/>
    <property type="match status" value="1"/>
</dbReference>
<dbReference type="PANTHER" id="PTHR43317:SF1">
    <property type="entry name" value="THERMOSPERMINE SYNTHASE ACAULIS5"/>
    <property type="match status" value="1"/>
</dbReference>
<dbReference type="EMBL" id="JANUCT010000015">
    <property type="protein sequence ID" value="MCS3904051.1"/>
    <property type="molecule type" value="Genomic_DNA"/>
</dbReference>
<dbReference type="InterPro" id="IPR030374">
    <property type="entry name" value="PABS"/>
</dbReference>
<protein>
    <submittedName>
        <fullName evidence="6">Spermidine synthase</fullName>
    </submittedName>
</protein>
<evidence type="ECO:0000313" key="7">
    <source>
        <dbReference type="Proteomes" id="UP001204445"/>
    </source>
</evidence>
<feature type="domain" description="PABS" evidence="5">
    <location>
        <begin position="1"/>
        <end position="218"/>
    </location>
</feature>
<dbReference type="Gene3D" id="3.40.50.150">
    <property type="entry name" value="Vaccinia Virus protein VP39"/>
    <property type="match status" value="1"/>
</dbReference>
<dbReference type="InterPro" id="IPR029063">
    <property type="entry name" value="SAM-dependent_MTases_sf"/>
</dbReference>
<organism evidence="6 7">
    <name type="scientific">Methylohalomonas lacus</name>
    <dbReference type="NCBI Taxonomy" id="398773"/>
    <lineage>
        <taxon>Bacteria</taxon>
        <taxon>Pseudomonadati</taxon>
        <taxon>Pseudomonadota</taxon>
        <taxon>Gammaproteobacteria</taxon>
        <taxon>Methylohalomonadales</taxon>
        <taxon>Methylohalomonadaceae</taxon>
        <taxon>Methylohalomonas</taxon>
    </lineage>
</organism>
<dbReference type="GO" id="GO:0006596">
    <property type="term" value="P:polyamine biosynthetic process"/>
    <property type="evidence" value="ECO:0007669"/>
    <property type="project" value="UniProtKB-UniRule"/>
</dbReference>
<evidence type="ECO:0000313" key="6">
    <source>
        <dbReference type="EMBL" id="MCS3904051.1"/>
    </source>
</evidence>
<dbReference type="Pfam" id="PF13847">
    <property type="entry name" value="Methyltransf_31"/>
    <property type="match status" value="1"/>
</dbReference>
<dbReference type="RefSeq" id="WP_259056162.1">
    <property type="nucleotide sequence ID" value="NZ_JANUCT010000015.1"/>
</dbReference>
<dbReference type="AlphaFoldDB" id="A0AAE3HMS5"/>
<dbReference type="Proteomes" id="UP001204445">
    <property type="component" value="Unassembled WGS sequence"/>
</dbReference>
<accession>A0AAE3HMS5</accession>
<proteinExistence type="inferred from homology"/>
<dbReference type="PANTHER" id="PTHR43317">
    <property type="entry name" value="THERMOSPERMINE SYNTHASE ACAULIS5"/>
    <property type="match status" value="1"/>
</dbReference>
<dbReference type="GO" id="GO:0016740">
    <property type="term" value="F:transferase activity"/>
    <property type="evidence" value="ECO:0007669"/>
    <property type="project" value="UniProtKB-UniRule"/>
</dbReference>
<evidence type="ECO:0000256" key="2">
    <source>
        <dbReference type="ARBA" id="ARBA00022679"/>
    </source>
</evidence>